<proteinExistence type="predicted"/>
<feature type="region of interest" description="Disordered" evidence="1">
    <location>
        <begin position="136"/>
        <end position="157"/>
    </location>
</feature>
<evidence type="ECO:0000256" key="1">
    <source>
        <dbReference type="SAM" id="MobiDB-lite"/>
    </source>
</evidence>
<name>A0AAV7MXH6_PLEWA</name>
<feature type="compositionally biased region" description="Polar residues" evidence="1">
    <location>
        <begin position="57"/>
        <end position="68"/>
    </location>
</feature>
<sequence length="183" mass="19521">MAPPHGPQGTCVTPKPSKTRGRQESPAPGPGLRLTLPQRPAARPSHRPGPTGAKHQGASTRSQRSCCQTPRPDRGAQRRKDRKGHPSRHSPALALAARQASAAEARAHRAPRQDLLHRVAQAEHVLRHRTGVSPSACSLPGLPHAAPGKYDEAGSRSARIKQRLSPLHGRASRGHVPDLNNGC</sequence>
<comment type="caution">
    <text evidence="2">The sequence shown here is derived from an EMBL/GenBank/DDBJ whole genome shotgun (WGS) entry which is preliminary data.</text>
</comment>
<feature type="region of interest" description="Disordered" evidence="1">
    <location>
        <begin position="1"/>
        <end position="94"/>
    </location>
</feature>
<dbReference type="Proteomes" id="UP001066276">
    <property type="component" value="Chromosome 9"/>
</dbReference>
<organism evidence="2 3">
    <name type="scientific">Pleurodeles waltl</name>
    <name type="common">Iberian ribbed newt</name>
    <dbReference type="NCBI Taxonomy" id="8319"/>
    <lineage>
        <taxon>Eukaryota</taxon>
        <taxon>Metazoa</taxon>
        <taxon>Chordata</taxon>
        <taxon>Craniata</taxon>
        <taxon>Vertebrata</taxon>
        <taxon>Euteleostomi</taxon>
        <taxon>Amphibia</taxon>
        <taxon>Batrachia</taxon>
        <taxon>Caudata</taxon>
        <taxon>Salamandroidea</taxon>
        <taxon>Salamandridae</taxon>
        <taxon>Pleurodelinae</taxon>
        <taxon>Pleurodeles</taxon>
    </lineage>
</organism>
<protein>
    <submittedName>
        <fullName evidence="2">Uncharacterized protein</fullName>
    </submittedName>
</protein>
<keyword evidence="3" id="KW-1185">Reference proteome</keyword>
<dbReference type="AlphaFoldDB" id="A0AAV7MXH6"/>
<dbReference type="EMBL" id="JANPWB010000013">
    <property type="protein sequence ID" value="KAJ1105673.1"/>
    <property type="molecule type" value="Genomic_DNA"/>
</dbReference>
<evidence type="ECO:0000313" key="3">
    <source>
        <dbReference type="Proteomes" id="UP001066276"/>
    </source>
</evidence>
<gene>
    <name evidence="2" type="ORF">NDU88_003078</name>
</gene>
<feature type="region of interest" description="Disordered" evidence="1">
    <location>
        <begin position="164"/>
        <end position="183"/>
    </location>
</feature>
<accession>A0AAV7MXH6</accession>
<evidence type="ECO:0000313" key="2">
    <source>
        <dbReference type="EMBL" id="KAJ1105673.1"/>
    </source>
</evidence>
<reference evidence="2" key="1">
    <citation type="journal article" date="2022" name="bioRxiv">
        <title>Sequencing and chromosome-scale assembly of the giantPleurodeles waltlgenome.</title>
        <authorList>
            <person name="Brown T."/>
            <person name="Elewa A."/>
            <person name="Iarovenko S."/>
            <person name="Subramanian E."/>
            <person name="Araus A.J."/>
            <person name="Petzold A."/>
            <person name="Susuki M."/>
            <person name="Suzuki K.-i.T."/>
            <person name="Hayashi T."/>
            <person name="Toyoda A."/>
            <person name="Oliveira C."/>
            <person name="Osipova E."/>
            <person name="Leigh N.D."/>
            <person name="Simon A."/>
            <person name="Yun M.H."/>
        </authorList>
    </citation>
    <scope>NUCLEOTIDE SEQUENCE</scope>
    <source>
        <strain evidence="2">20211129_DDA</strain>
        <tissue evidence="2">Liver</tissue>
    </source>
</reference>
<feature type="compositionally biased region" description="Basic residues" evidence="1">
    <location>
        <begin position="79"/>
        <end position="88"/>
    </location>
</feature>